<proteinExistence type="predicted"/>
<keyword evidence="4" id="KW-1185">Reference proteome</keyword>
<dbReference type="InterPro" id="IPR003959">
    <property type="entry name" value="ATPase_AAA_core"/>
</dbReference>
<dbReference type="Pfam" id="PF13304">
    <property type="entry name" value="AAA_21"/>
    <property type="match status" value="1"/>
</dbReference>
<organism evidence="3 4">
    <name type="scientific">Actinomyces ruminis</name>
    <dbReference type="NCBI Taxonomy" id="1937003"/>
    <lineage>
        <taxon>Bacteria</taxon>
        <taxon>Bacillati</taxon>
        <taxon>Actinomycetota</taxon>
        <taxon>Actinomycetes</taxon>
        <taxon>Actinomycetales</taxon>
        <taxon>Actinomycetaceae</taxon>
        <taxon>Actinomyces</taxon>
    </lineage>
</organism>
<sequence>MQYPYREAFRRLRSDGGQKTPLRVRFPPESIADGHTVRLAAEVTADVNVTPPGQVALRGPRSGLSPVQTRAERFRYEVEFRVNERDGDTSLTLAEERLVSVDTGQEHIETHTVPPSLQSCVHGVSSPSSPPRCGARMTATRRRTLPLRARTWRRPCTGVLLGTVARSTRTSLMLWPRSLRCVRCGWPPTVTTWNCAPGSEMGPSLVAIEEPENGLHPAKIADILELLYSMNTARDGHPGQVLVNTHSPYLVQDVMQSHADDVLCAVPWRRREPDGRITESVTFNPLPGTWRSERWERSDDRPRSSAPVSRSKLFVFLYNPSEPEETDALVLAVRLHWRGNFR</sequence>
<reference evidence="3 4" key="1">
    <citation type="submission" date="2017-10" db="EMBL/GenBank/DDBJ databases">
        <title>Draft genome sequence of cellulolytic Actinomyces sp CtC72 isolated from cattle rumen fluid.</title>
        <authorList>
            <person name="Joshi A.J."/>
            <person name="Vasudevan G."/>
            <person name="Lanjekar V.B."/>
            <person name="Hivarkar S."/>
            <person name="Engineer A."/>
            <person name="Pore S.D."/>
            <person name="Dhakephalkar P.K."/>
            <person name="Dagar S."/>
        </authorList>
    </citation>
    <scope>NUCLEOTIDE SEQUENCE [LARGE SCALE GENOMIC DNA]</scope>
    <source>
        <strain evidence="4">CtC72</strain>
    </source>
</reference>
<feature type="region of interest" description="Disordered" evidence="1">
    <location>
        <begin position="119"/>
        <end position="138"/>
    </location>
</feature>
<name>A0ABX4MEE0_9ACTO</name>
<gene>
    <name evidence="3" type="ORF">BW737_009370</name>
</gene>
<evidence type="ECO:0000313" key="3">
    <source>
        <dbReference type="EMBL" id="PHP52434.1"/>
    </source>
</evidence>
<evidence type="ECO:0000313" key="4">
    <source>
        <dbReference type="Proteomes" id="UP000194577"/>
    </source>
</evidence>
<evidence type="ECO:0000256" key="1">
    <source>
        <dbReference type="SAM" id="MobiDB-lite"/>
    </source>
</evidence>
<dbReference type="Proteomes" id="UP000194577">
    <property type="component" value="Unassembled WGS sequence"/>
</dbReference>
<feature type="domain" description="ATPase AAA-type core" evidence="2">
    <location>
        <begin position="202"/>
        <end position="251"/>
    </location>
</feature>
<evidence type="ECO:0000259" key="2">
    <source>
        <dbReference type="Pfam" id="PF13304"/>
    </source>
</evidence>
<dbReference type="EMBL" id="MTPX02000045">
    <property type="protein sequence ID" value="PHP52434.1"/>
    <property type="molecule type" value="Genomic_DNA"/>
</dbReference>
<protein>
    <recommendedName>
        <fullName evidence="2">ATPase AAA-type core domain-containing protein</fullName>
    </recommendedName>
</protein>
<comment type="caution">
    <text evidence="3">The sequence shown here is derived from an EMBL/GenBank/DDBJ whole genome shotgun (WGS) entry which is preliminary data.</text>
</comment>
<accession>A0ABX4MEE0</accession>